<feature type="compositionally biased region" description="Low complexity" evidence="1">
    <location>
        <begin position="162"/>
        <end position="176"/>
    </location>
</feature>
<evidence type="ECO:0000256" key="1">
    <source>
        <dbReference type="SAM" id="MobiDB-lite"/>
    </source>
</evidence>
<feature type="region of interest" description="Disordered" evidence="1">
    <location>
        <begin position="162"/>
        <end position="182"/>
    </location>
</feature>
<dbReference type="Proteomes" id="UP000244162">
    <property type="component" value="Unassembled WGS sequence"/>
</dbReference>
<comment type="caution">
    <text evidence="4">The sequence shown here is derived from an EMBL/GenBank/DDBJ whole genome shotgun (WGS) entry which is preliminary data.</text>
</comment>
<organism evidence="4 5">
    <name type="scientific">Sphingomonas oleivorans</name>
    <dbReference type="NCBI Taxonomy" id="1735121"/>
    <lineage>
        <taxon>Bacteria</taxon>
        <taxon>Pseudomonadati</taxon>
        <taxon>Pseudomonadota</taxon>
        <taxon>Alphaproteobacteria</taxon>
        <taxon>Sphingomonadales</taxon>
        <taxon>Sphingomonadaceae</taxon>
        <taxon>Sphingomonas</taxon>
    </lineage>
</organism>
<reference evidence="4 5" key="1">
    <citation type="submission" date="2017-09" db="EMBL/GenBank/DDBJ databases">
        <title>Sphingomonas panjinensis sp.nov., isolated from oil-contaminated soil.</title>
        <authorList>
            <person name="Wang L."/>
            <person name="Chen L."/>
        </authorList>
    </citation>
    <scope>NUCLEOTIDE SEQUENCE [LARGE SCALE GENOMIC DNA]</scope>
    <source>
        <strain evidence="4 5">FW-11</strain>
    </source>
</reference>
<keyword evidence="2" id="KW-0812">Transmembrane</keyword>
<dbReference type="Gene3D" id="3.30.70.1070">
    <property type="entry name" value="Sporulation related repeat"/>
    <property type="match status" value="1"/>
</dbReference>
<name>A0A2T5FYC1_9SPHN</name>
<protein>
    <submittedName>
        <fullName evidence="4">Sporulation protein</fullName>
    </submittedName>
</protein>
<dbReference type="PROSITE" id="PS51724">
    <property type="entry name" value="SPOR"/>
    <property type="match status" value="1"/>
</dbReference>
<keyword evidence="5" id="KW-1185">Reference proteome</keyword>
<dbReference type="EMBL" id="NWBU01000007">
    <property type="protein sequence ID" value="PTQ11484.1"/>
    <property type="molecule type" value="Genomic_DNA"/>
</dbReference>
<feature type="compositionally biased region" description="Basic and acidic residues" evidence="1">
    <location>
        <begin position="1"/>
        <end position="15"/>
    </location>
</feature>
<dbReference type="InterPro" id="IPR007730">
    <property type="entry name" value="SPOR-like_dom"/>
</dbReference>
<keyword evidence="2" id="KW-0472">Membrane</keyword>
<feature type="transmembrane region" description="Helical" evidence="2">
    <location>
        <begin position="34"/>
        <end position="55"/>
    </location>
</feature>
<dbReference type="RefSeq" id="WP_107967478.1">
    <property type="nucleotide sequence ID" value="NZ_NWBU01000007.1"/>
</dbReference>
<dbReference type="GO" id="GO:0042834">
    <property type="term" value="F:peptidoglycan binding"/>
    <property type="evidence" value="ECO:0007669"/>
    <property type="project" value="InterPro"/>
</dbReference>
<dbReference type="OrthoDB" id="7390714at2"/>
<evidence type="ECO:0000313" key="4">
    <source>
        <dbReference type="EMBL" id="PTQ11484.1"/>
    </source>
</evidence>
<evidence type="ECO:0000259" key="3">
    <source>
        <dbReference type="PROSITE" id="PS51724"/>
    </source>
</evidence>
<dbReference type="InterPro" id="IPR036680">
    <property type="entry name" value="SPOR-like_sf"/>
</dbReference>
<evidence type="ECO:0000256" key="2">
    <source>
        <dbReference type="SAM" id="Phobius"/>
    </source>
</evidence>
<dbReference type="AlphaFoldDB" id="A0A2T5FYC1"/>
<feature type="domain" description="SPOR" evidence="3">
    <location>
        <begin position="174"/>
        <end position="253"/>
    </location>
</feature>
<feature type="region of interest" description="Disordered" evidence="1">
    <location>
        <begin position="113"/>
        <end position="133"/>
    </location>
</feature>
<gene>
    <name evidence="4" type="ORF">CLG96_08550</name>
</gene>
<proteinExistence type="predicted"/>
<evidence type="ECO:0000313" key="5">
    <source>
        <dbReference type="Proteomes" id="UP000244162"/>
    </source>
</evidence>
<keyword evidence="2" id="KW-1133">Transmembrane helix</keyword>
<accession>A0A2T5FYC1</accession>
<dbReference type="Pfam" id="PF05036">
    <property type="entry name" value="SPOR"/>
    <property type="match status" value="1"/>
</dbReference>
<sequence length="253" mass="25946">MSDHARGRPQEERLPWLEPVEDEDEDAGSAVGRVIFFLAVLLGLFAVGAGAYLWFRDRDVGVAGSGELIRAPAEPYREKPREAGGMRVDGTGELAYGASEGVDIDSAIDLSALPETPVTGPGSEAGADVPVAILPPPAAPTPAAASPLAGAAPAVPQVKPPVTAQAPADRAPRQPAGRSGSIQLGAFSSEAKARSAWKSLSARFGFLSGLEISILPVKTDDATLYRLRAGAGGQAGSICARLRVAGESCSIVN</sequence>
<feature type="region of interest" description="Disordered" evidence="1">
    <location>
        <begin position="1"/>
        <end position="21"/>
    </location>
</feature>